<keyword evidence="3" id="KW-1185">Reference proteome</keyword>
<dbReference type="Pfam" id="PF13091">
    <property type="entry name" value="PLDc_2"/>
    <property type="match status" value="1"/>
</dbReference>
<dbReference type="Gene3D" id="3.30.870.10">
    <property type="entry name" value="Endonuclease Chain A"/>
    <property type="match status" value="1"/>
</dbReference>
<gene>
    <name evidence="2" type="ORF">B9Z65_4294</name>
</gene>
<dbReference type="EMBL" id="NHZQ01000335">
    <property type="protein sequence ID" value="PSK42380.1"/>
    <property type="molecule type" value="Genomic_DNA"/>
</dbReference>
<reference evidence="2 3" key="1">
    <citation type="submission" date="2017-05" db="EMBL/GenBank/DDBJ databases">
        <title>Draft genome sequence of Elsinoe australis.</title>
        <authorList>
            <person name="Cheng Q."/>
        </authorList>
    </citation>
    <scope>NUCLEOTIDE SEQUENCE [LARGE SCALE GENOMIC DNA]</scope>
    <source>
        <strain evidence="2 3">NL1</strain>
    </source>
</reference>
<evidence type="ECO:0000259" key="1">
    <source>
        <dbReference type="PROSITE" id="PS50035"/>
    </source>
</evidence>
<evidence type="ECO:0000313" key="2">
    <source>
        <dbReference type="EMBL" id="PSK42380.1"/>
    </source>
</evidence>
<dbReference type="InterPro" id="IPR001736">
    <property type="entry name" value="PLipase_D/transphosphatidylase"/>
</dbReference>
<dbReference type="STRING" id="40998.A0A2P7Z2D2"/>
<comment type="caution">
    <text evidence="2">The sequence shown here is derived from an EMBL/GenBank/DDBJ whole genome shotgun (WGS) entry which is preliminary data.</text>
</comment>
<dbReference type="GO" id="GO:0030572">
    <property type="term" value="F:phosphatidyltransferase activity"/>
    <property type="evidence" value="ECO:0007669"/>
    <property type="project" value="UniProtKB-ARBA"/>
</dbReference>
<dbReference type="AlphaFoldDB" id="A0A2P7Z2D2"/>
<dbReference type="InterPro" id="IPR025202">
    <property type="entry name" value="PLD-like_dom"/>
</dbReference>
<dbReference type="SUPFAM" id="SSF56024">
    <property type="entry name" value="Phospholipase D/nuclease"/>
    <property type="match status" value="2"/>
</dbReference>
<organism evidence="2 3">
    <name type="scientific">Elsinoe australis</name>
    <dbReference type="NCBI Taxonomy" id="40998"/>
    <lineage>
        <taxon>Eukaryota</taxon>
        <taxon>Fungi</taxon>
        <taxon>Dikarya</taxon>
        <taxon>Ascomycota</taxon>
        <taxon>Pezizomycotina</taxon>
        <taxon>Dothideomycetes</taxon>
        <taxon>Dothideomycetidae</taxon>
        <taxon>Myriangiales</taxon>
        <taxon>Elsinoaceae</taxon>
        <taxon>Elsinoe</taxon>
    </lineage>
</organism>
<dbReference type="PANTHER" id="PTHR21248">
    <property type="entry name" value="CARDIOLIPIN SYNTHASE"/>
    <property type="match status" value="1"/>
</dbReference>
<sequence>MHPKFIIVDRKRVLLPSCNVSWEDWFEGCVDLSGEIVEQFILFWQQFWVEGDWKNELERDLAVENASVGMVIHDGRDLPATVRLETTDTPCVFLPSPHNLNPKFRLPWQDAAPPPSTPLNAFLLAAFRTATRSIYIQTPNLTAPPVLQALLEMAGRGIDVHVVTSERLMILEQLVTAGTTTSRCVKKLIKRYESKDGKTGQYLDGVAEEGRAFIPGRLKIDYYEPFTGSGAPSADRFNAEPVQSHLKLTIIDEEIVVLGSGNLDRASWYTSQELGVAFYSQELATEMRKTLDHVLEKRKKPVYDSEEAA</sequence>
<feature type="domain" description="PLD phosphodiesterase" evidence="1">
    <location>
        <begin position="1"/>
        <end position="24"/>
    </location>
</feature>
<dbReference type="PANTHER" id="PTHR21248:SF11">
    <property type="entry name" value="PLD PHOSPHODIESTERASE DOMAIN-CONTAINING PROTEIN"/>
    <property type="match status" value="1"/>
</dbReference>
<accession>A0A2P7Z2D2</accession>
<dbReference type="CDD" id="cd00138">
    <property type="entry name" value="PLDc_SF"/>
    <property type="match status" value="1"/>
</dbReference>
<evidence type="ECO:0000313" key="3">
    <source>
        <dbReference type="Proteomes" id="UP000243723"/>
    </source>
</evidence>
<proteinExistence type="predicted"/>
<name>A0A2P7Z2D2_9PEZI</name>
<feature type="domain" description="PLD phosphodiesterase" evidence="1">
    <location>
        <begin position="245"/>
        <end position="267"/>
    </location>
</feature>
<dbReference type="GO" id="GO:0032049">
    <property type="term" value="P:cardiolipin biosynthetic process"/>
    <property type="evidence" value="ECO:0007669"/>
    <property type="project" value="UniProtKB-ARBA"/>
</dbReference>
<dbReference type="Proteomes" id="UP000243723">
    <property type="component" value="Unassembled WGS sequence"/>
</dbReference>
<dbReference type="OrthoDB" id="2958217at2759"/>
<dbReference type="PROSITE" id="PS50035">
    <property type="entry name" value="PLD"/>
    <property type="match status" value="2"/>
</dbReference>
<protein>
    <recommendedName>
        <fullName evidence="1">PLD phosphodiesterase domain-containing protein</fullName>
    </recommendedName>
</protein>